<keyword evidence="4" id="KW-1185">Reference proteome</keyword>
<feature type="signal peptide" evidence="2">
    <location>
        <begin position="1"/>
        <end position="30"/>
    </location>
</feature>
<feature type="region of interest" description="Disordered" evidence="1">
    <location>
        <begin position="44"/>
        <end position="71"/>
    </location>
</feature>
<keyword evidence="2" id="KW-0732">Signal</keyword>
<evidence type="ECO:0000256" key="2">
    <source>
        <dbReference type="SAM" id="SignalP"/>
    </source>
</evidence>
<evidence type="ECO:0000313" key="4">
    <source>
        <dbReference type="Proteomes" id="UP001194539"/>
    </source>
</evidence>
<gene>
    <name evidence="3" type="ORF">H1B27_38620</name>
</gene>
<comment type="caution">
    <text evidence="3">The sequence shown here is derived from an EMBL/GenBank/DDBJ whole genome shotgun (WGS) entry which is preliminary data.</text>
</comment>
<accession>A0ABS0PG99</accession>
<sequence length="71" mass="6871">MTTLRKSLQALGAIAAVGGMIAAAPVPAKAQAGNPCAPKSGSMANPCASKGKKANPCAPKPGMANPCAPKK</sequence>
<dbReference type="EMBL" id="JACEGD010000073">
    <property type="protein sequence ID" value="MBH5392124.1"/>
    <property type="molecule type" value="Genomic_DNA"/>
</dbReference>
<protein>
    <submittedName>
        <fullName evidence="3">Uncharacterized protein</fullName>
    </submittedName>
</protein>
<dbReference type="Proteomes" id="UP001194539">
    <property type="component" value="Unassembled WGS sequence"/>
</dbReference>
<evidence type="ECO:0000256" key="1">
    <source>
        <dbReference type="SAM" id="MobiDB-lite"/>
    </source>
</evidence>
<organism evidence="3 4">
    <name type="scientific">Bradyrhizobium diversitatis</name>
    <dbReference type="NCBI Taxonomy" id="2755406"/>
    <lineage>
        <taxon>Bacteria</taxon>
        <taxon>Pseudomonadati</taxon>
        <taxon>Pseudomonadota</taxon>
        <taxon>Alphaproteobacteria</taxon>
        <taxon>Hyphomicrobiales</taxon>
        <taxon>Nitrobacteraceae</taxon>
        <taxon>Bradyrhizobium</taxon>
    </lineage>
</organism>
<dbReference type="RefSeq" id="WP_061883120.1">
    <property type="nucleotide sequence ID" value="NZ_JACEGD010000073.1"/>
</dbReference>
<reference evidence="3 4" key="1">
    <citation type="submission" date="2020-07" db="EMBL/GenBank/DDBJ databases">
        <title>Bradyrhizobium diversity isolated from nodules of indigenous legumes of Western Australia.</title>
        <authorList>
            <person name="Klepa M.S."/>
        </authorList>
    </citation>
    <scope>NUCLEOTIDE SEQUENCE [LARGE SCALE GENOMIC DNA]</scope>
    <source>
        <strain evidence="3 4">CNPSo 4019</strain>
    </source>
</reference>
<evidence type="ECO:0000313" key="3">
    <source>
        <dbReference type="EMBL" id="MBH5392124.1"/>
    </source>
</evidence>
<feature type="chain" id="PRO_5045835550" evidence="2">
    <location>
        <begin position="31"/>
        <end position="71"/>
    </location>
</feature>
<proteinExistence type="predicted"/>
<name>A0ABS0PG99_9BRAD</name>